<protein>
    <submittedName>
        <fullName evidence="2">5'-Nucleotidase domain protein</fullName>
    </submittedName>
</protein>
<dbReference type="Gene3D" id="2.60.40.4070">
    <property type="match status" value="1"/>
</dbReference>
<proteinExistence type="predicted"/>
<dbReference type="AlphaFoldDB" id="A0A3B1CZF0"/>
<evidence type="ECO:0000259" key="1">
    <source>
        <dbReference type="Pfam" id="PF18962"/>
    </source>
</evidence>
<reference evidence="2" key="1">
    <citation type="submission" date="2018-06" db="EMBL/GenBank/DDBJ databases">
        <authorList>
            <person name="Zhirakovskaya E."/>
        </authorList>
    </citation>
    <scope>NUCLEOTIDE SEQUENCE</scope>
</reference>
<feature type="domain" description="Secretion system C-terminal sorting" evidence="1">
    <location>
        <begin position="225"/>
        <end position="321"/>
    </location>
</feature>
<evidence type="ECO:0000313" key="2">
    <source>
        <dbReference type="EMBL" id="VAX28050.1"/>
    </source>
</evidence>
<dbReference type="EMBL" id="UOGD01000402">
    <property type="protein sequence ID" value="VAX28050.1"/>
    <property type="molecule type" value="Genomic_DNA"/>
</dbReference>
<dbReference type="Pfam" id="PF18962">
    <property type="entry name" value="Por_Secre_tail"/>
    <property type="match status" value="1"/>
</dbReference>
<accession>A0A3B1CZF0</accession>
<name>A0A3B1CZF0_9ZZZZ</name>
<dbReference type="NCBIfam" id="TIGR04183">
    <property type="entry name" value="Por_Secre_tail"/>
    <property type="match status" value="1"/>
</dbReference>
<sequence length="324" mass="37112">MKNLLNIIFFICVFVFPNVLNAQNLTNQEMLEFYPYNLGNSWSYLWVYHNVQNDYYEAGRDNIVISSDTTINDVKYWLVQDDYKGYGYYEYYIERIDSVTGDVLRLDAESMGEINRVDNIYASVGDTVSISNNRFLLYCDKIVVLSIRDTVINNFETSIREVVGLPTLINLFFARNIGFLGSGQNFWIDTAKVNGIIFSDISSDLTDVKDDNVLIGTDFVLYQNYPNPFNPSTTIKYTLPRHGGQANVERDLSRFNGSELKSALQVTLKIYDILGREVATLVNKGQKPGNYEVQWNAGDNPSGIYFYRLQSGNFTDTKKLILLR</sequence>
<dbReference type="InterPro" id="IPR026444">
    <property type="entry name" value="Secre_tail"/>
</dbReference>
<gene>
    <name evidence="2" type="ORF">MNBD_IGNAVI01-2212</name>
</gene>
<organism evidence="2">
    <name type="scientific">hydrothermal vent metagenome</name>
    <dbReference type="NCBI Taxonomy" id="652676"/>
    <lineage>
        <taxon>unclassified sequences</taxon>
        <taxon>metagenomes</taxon>
        <taxon>ecological metagenomes</taxon>
    </lineage>
</organism>